<evidence type="ECO:0000313" key="6">
    <source>
        <dbReference type="EMBL" id="MDC7226293.1"/>
    </source>
</evidence>
<dbReference type="PANTHER" id="PTHR46847">
    <property type="entry name" value="D-ALLOSE-BINDING PERIPLASMIC PROTEIN-RELATED"/>
    <property type="match status" value="1"/>
</dbReference>
<accession>A0AAJ1MIH1</accession>
<dbReference type="PROSITE" id="PS51257">
    <property type="entry name" value="PROKAR_LIPOPROTEIN"/>
    <property type="match status" value="1"/>
</dbReference>
<organism evidence="6 7">
    <name type="scientific">Candidatus Thalassospirochaeta sargassi</name>
    <dbReference type="NCBI Taxonomy" id="3119039"/>
    <lineage>
        <taxon>Bacteria</taxon>
        <taxon>Pseudomonadati</taxon>
        <taxon>Spirochaetota</taxon>
        <taxon>Spirochaetia</taxon>
        <taxon>Spirochaetales</taxon>
        <taxon>Spirochaetaceae</taxon>
        <taxon>Candidatus Thalassospirochaeta</taxon>
    </lineage>
</organism>
<feature type="signal peptide" evidence="4">
    <location>
        <begin position="1"/>
        <end position="27"/>
    </location>
</feature>
<protein>
    <submittedName>
        <fullName evidence="6">Substrate-binding domain-containing protein</fullName>
    </submittedName>
</protein>
<proteinExistence type="inferred from homology"/>
<dbReference type="Proteomes" id="UP001221217">
    <property type="component" value="Unassembled WGS sequence"/>
</dbReference>
<evidence type="ECO:0000256" key="4">
    <source>
        <dbReference type="SAM" id="SignalP"/>
    </source>
</evidence>
<dbReference type="GO" id="GO:0030313">
    <property type="term" value="C:cell envelope"/>
    <property type="evidence" value="ECO:0007669"/>
    <property type="project" value="UniProtKB-SubCell"/>
</dbReference>
<dbReference type="Pfam" id="PF13407">
    <property type="entry name" value="Peripla_BP_4"/>
    <property type="match status" value="1"/>
</dbReference>
<reference evidence="6 7" key="1">
    <citation type="submission" date="2022-12" db="EMBL/GenBank/DDBJ databases">
        <title>Metagenome assembled genome from gulf of manar.</title>
        <authorList>
            <person name="Kohli P."/>
            <person name="Pk S."/>
            <person name="Venkata Ramana C."/>
            <person name="Sasikala C."/>
        </authorList>
    </citation>
    <scope>NUCLEOTIDE SEQUENCE [LARGE SCALE GENOMIC DNA]</scope>
    <source>
        <strain evidence="6">JB008</strain>
    </source>
</reference>
<keyword evidence="3 4" id="KW-0732">Signal</keyword>
<evidence type="ECO:0000256" key="1">
    <source>
        <dbReference type="ARBA" id="ARBA00004196"/>
    </source>
</evidence>
<name>A0AAJ1MIH1_9SPIO</name>
<evidence type="ECO:0000256" key="3">
    <source>
        <dbReference type="ARBA" id="ARBA00022729"/>
    </source>
</evidence>
<feature type="chain" id="PRO_5042527295" evidence="4">
    <location>
        <begin position="28"/>
        <end position="358"/>
    </location>
</feature>
<dbReference type="Gene3D" id="3.40.50.2300">
    <property type="match status" value="2"/>
</dbReference>
<evidence type="ECO:0000256" key="2">
    <source>
        <dbReference type="ARBA" id="ARBA00007639"/>
    </source>
</evidence>
<dbReference type="InterPro" id="IPR028082">
    <property type="entry name" value="Peripla_BP_I"/>
</dbReference>
<feature type="domain" description="Periplasmic binding protein" evidence="5">
    <location>
        <begin position="58"/>
        <end position="302"/>
    </location>
</feature>
<dbReference type="EMBL" id="JAQQAL010000011">
    <property type="protein sequence ID" value="MDC7226293.1"/>
    <property type="molecule type" value="Genomic_DNA"/>
</dbReference>
<evidence type="ECO:0000313" key="7">
    <source>
        <dbReference type="Proteomes" id="UP001221217"/>
    </source>
</evidence>
<sequence>MKTKFKNMIAVLIMLALVATFALTGCAKEEAATPVAVAADSTDSPFVGDPSETYYMCVMVSGVEYWFPVYEMMKQAGQQLGVKTVYTGTPEYDVNKQLAVFEQILAKKPAGILLHPMNPDAFIEPINRAAEMGIPVVTFAADSPNSKRVSYITSDNVREGEFAADAIAADMGEKGEVAVLENPGQDNHDLRIKAFINRIETKYPDMEVVARAATNQDPNKAYQALMTIAQAHPNLGGVFMPEASSGMGAAQAAVELDTGIRVMCCDINAKVLDMIKAGEFFGAINPNQGTQGYYGMLMLYLAAHSEMIDPMNDWSQAGFNPMGMPFVDNGLAVVTAENADFFYWDKYLEKRGTKGINE</sequence>
<evidence type="ECO:0000259" key="5">
    <source>
        <dbReference type="Pfam" id="PF13407"/>
    </source>
</evidence>
<dbReference type="SUPFAM" id="SSF53822">
    <property type="entry name" value="Periplasmic binding protein-like I"/>
    <property type="match status" value="1"/>
</dbReference>
<dbReference type="PANTHER" id="PTHR46847:SF1">
    <property type="entry name" value="D-ALLOSE-BINDING PERIPLASMIC PROTEIN-RELATED"/>
    <property type="match status" value="1"/>
</dbReference>
<comment type="similarity">
    <text evidence="2">Belongs to the bacterial solute-binding protein 2 family.</text>
</comment>
<comment type="caution">
    <text evidence="6">The sequence shown here is derived from an EMBL/GenBank/DDBJ whole genome shotgun (WGS) entry which is preliminary data.</text>
</comment>
<dbReference type="InterPro" id="IPR025997">
    <property type="entry name" value="SBP_2_dom"/>
</dbReference>
<comment type="subcellular location">
    <subcellularLocation>
        <location evidence="1">Cell envelope</location>
    </subcellularLocation>
</comment>
<dbReference type="GO" id="GO:0030246">
    <property type="term" value="F:carbohydrate binding"/>
    <property type="evidence" value="ECO:0007669"/>
    <property type="project" value="UniProtKB-ARBA"/>
</dbReference>
<dbReference type="AlphaFoldDB" id="A0AAJ1MIH1"/>
<gene>
    <name evidence="6" type="ORF">PQJ61_05975</name>
</gene>
<dbReference type="CDD" id="cd19969">
    <property type="entry name" value="PBP1_ABC_sugar_binding-like"/>
    <property type="match status" value="1"/>
</dbReference>